<evidence type="ECO:0000313" key="4">
    <source>
        <dbReference type="Proteomes" id="UP000730482"/>
    </source>
</evidence>
<dbReference type="Proteomes" id="UP000730482">
    <property type="component" value="Unassembled WGS sequence"/>
</dbReference>
<dbReference type="EMBL" id="JAAFYZ010000039">
    <property type="protein sequence ID" value="MBS2548005.1"/>
    <property type="molecule type" value="Genomic_DNA"/>
</dbReference>
<feature type="signal peptide" evidence="2">
    <location>
        <begin position="1"/>
        <end position="30"/>
    </location>
</feature>
<dbReference type="RefSeq" id="WP_212009584.1">
    <property type="nucleotide sequence ID" value="NZ_JAAFYZ010000039.1"/>
</dbReference>
<keyword evidence="2" id="KW-0732">Signal</keyword>
<dbReference type="Pfam" id="PF17957">
    <property type="entry name" value="Big_7"/>
    <property type="match status" value="1"/>
</dbReference>
<dbReference type="PROSITE" id="PS51318">
    <property type="entry name" value="TAT"/>
    <property type="match status" value="1"/>
</dbReference>
<protein>
    <submittedName>
        <fullName evidence="3">Uncharacterized protein</fullName>
    </submittedName>
</protein>
<evidence type="ECO:0000256" key="2">
    <source>
        <dbReference type="SAM" id="SignalP"/>
    </source>
</evidence>
<feature type="chain" id="PRO_5046307625" evidence="2">
    <location>
        <begin position="31"/>
        <end position="521"/>
    </location>
</feature>
<feature type="region of interest" description="Disordered" evidence="1">
    <location>
        <begin position="33"/>
        <end position="53"/>
    </location>
</feature>
<proteinExistence type="predicted"/>
<dbReference type="Gene3D" id="2.60.40.10">
    <property type="entry name" value="Immunoglobulins"/>
    <property type="match status" value="1"/>
</dbReference>
<evidence type="ECO:0000313" key="3">
    <source>
        <dbReference type="EMBL" id="MBS2548005.1"/>
    </source>
</evidence>
<name>A0ABS5KPR8_9ACTN</name>
<gene>
    <name evidence="3" type="ORF">KGQ19_14135</name>
</gene>
<dbReference type="InterPro" id="IPR006311">
    <property type="entry name" value="TAT_signal"/>
</dbReference>
<organism evidence="3 4">
    <name type="scientific">Catenulispora pinistramenti</name>
    <dbReference type="NCBI Taxonomy" id="2705254"/>
    <lineage>
        <taxon>Bacteria</taxon>
        <taxon>Bacillati</taxon>
        <taxon>Actinomycetota</taxon>
        <taxon>Actinomycetes</taxon>
        <taxon>Catenulisporales</taxon>
        <taxon>Catenulisporaceae</taxon>
        <taxon>Catenulispora</taxon>
    </lineage>
</organism>
<reference evidence="3 4" key="1">
    <citation type="submission" date="2020-02" db="EMBL/GenBank/DDBJ databases">
        <title>Acidophilic actinobacteria isolated from forest soil.</title>
        <authorList>
            <person name="Golinska P."/>
        </authorList>
    </citation>
    <scope>NUCLEOTIDE SEQUENCE [LARGE SCALE GENOMIC DNA]</scope>
    <source>
        <strain evidence="3 4">NL8</strain>
    </source>
</reference>
<comment type="caution">
    <text evidence="3">The sequence shown here is derived from an EMBL/GenBank/DDBJ whole genome shotgun (WGS) entry which is preliminary data.</text>
</comment>
<accession>A0ABS5KPR8</accession>
<keyword evidence="4" id="KW-1185">Reference proteome</keyword>
<sequence>MSGLNRRSFIKIGGAAAPGAVLLGAGRAEAAAAPAKPGQRPAPKPFAGAAGTPGTARRKFVEYGWDVPGPVYLRDHIQAMEQMPLDGVAFNLYENPALSGGTGATKLVNPLDPTPLTAAGIQLDVLSAIGWQTFTDNFLVLTAGRPPATPMNWFDDTQWTAIQANLGLLGQAVQASGAVGVFLDPENSAGNVAWQYNATLFPDNTFEQAQAQVRMRGGQFMSALQAARPDIKVLILHMSVLLRYLTPQYQAFLGGQLSSNPYALFLSFVDGMLDARGPQATIHDGSETDYWFDESTLWVYDAQYQRGGWFAVSPENRCKWAENVLASTVYLDLTLGHASPNIAAVYGCYKTYAQSDFQQWYEHNLYHAALKSSEYVWLYSEKMSWWSGTAFAGAADGVRAVQAKLQQGEALGYDMSKYLSYPDHRDTAATFTTSPSLVLSGPANGAQVAAGSAVVVTAVASDPASVERVEFYHNGQRIDYSTTPPNIAAVCAEPGPHTLLARAFLAAGGHVTSNPIIIQAA</sequence>
<evidence type="ECO:0000256" key="1">
    <source>
        <dbReference type="SAM" id="MobiDB-lite"/>
    </source>
</evidence>
<dbReference type="InterPro" id="IPR013783">
    <property type="entry name" value="Ig-like_fold"/>
</dbReference>